<organism evidence="2 3">
    <name type="scientific">Hallella faecis</name>
    <dbReference type="NCBI Taxonomy" id="2841596"/>
    <lineage>
        <taxon>Bacteria</taxon>
        <taxon>Pseudomonadati</taxon>
        <taxon>Bacteroidota</taxon>
        <taxon>Bacteroidia</taxon>
        <taxon>Bacteroidales</taxon>
        <taxon>Prevotellaceae</taxon>
        <taxon>Hallella</taxon>
    </lineage>
</organism>
<reference evidence="2 3" key="1">
    <citation type="submission" date="2024-04" db="EMBL/GenBank/DDBJ databases">
        <title>Human intestinal bacterial collection.</title>
        <authorList>
            <person name="Pauvert C."/>
            <person name="Hitch T.C.A."/>
            <person name="Clavel T."/>
        </authorList>
    </citation>
    <scope>NUCLEOTIDE SEQUENCE [LARGE SCALE GENOMIC DNA]</scope>
    <source>
        <strain evidence="2 3">CLA-AA-H145</strain>
    </source>
</reference>
<protein>
    <submittedName>
        <fullName evidence="2">Uncharacterized protein</fullName>
    </submittedName>
</protein>
<evidence type="ECO:0000313" key="3">
    <source>
        <dbReference type="Proteomes" id="UP001487296"/>
    </source>
</evidence>
<gene>
    <name evidence="2" type="ORF">AAAT34_07210</name>
</gene>
<comment type="caution">
    <text evidence="2">The sequence shown here is derived from an EMBL/GenBank/DDBJ whole genome shotgun (WGS) entry which is preliminary data.</text>
</comment>
<accession>A0ABV1FR74</accession>
<feature type="signal peptide" evidence="1">
    <location>
        <begin position="1"/>
        <end position="22"/>
    </location>
</feature>
<keyword evidence="1" id="KW-0732">Signal</keyword>
<dbReference type="Proteomes" id="UP001487296">
    <property type="component" value="Unassembled WGS sequence"/>
</dbReference>
<name>A0ABV1FR74_9BACT</name>
<dbReference type="EMBL" id="JBBNFP010000024">
    <property type="protein sequence ID" value="MEQ2486844.1"/>
    <property type="molecule type" value="Genomic_DNA"/>
</dbReference>
<sequence>MRFKTLYLAAVMLLAALQVVHADNAPSFWYIEPTDVMTGIEHISLPLDPNAADAAEACYDLGGRAIQQPQKGQVYIKGGKKHVE</sequence>
<dbReference type="RefSeq" id="WP_215759921.1">
    <property type="nucleotide sequence ID" value="NZ_JAHKBE010000024.1"/>
</dbReference>
<evidence type="ECO:0000313" key="2">
    <source>
        <dbReference type="EMBL" id="MEQ2486844.1"/>
    </source>
</evidence>
<keyword evidence="3" id="KW-1185">Reference proteome</keyword>
<proteinExistence type="predicted"/>
<feature type="chain" id="PRO_5046317829" evidence="1">
    <location>
        <begin position="23"/>
        <end position="84"/>
    </location>
</feature>
<evidence type="ECO:0000256" key="1">
    <source>
        <dbReference type="SAM" id="SignalP"/>
    </source>
</evidence>